<evidence type="ECO:0000256" key="5">
    <source>
        <dbReference type="ARBA" id="ARBA00022683"/>
    </source>
</evidence>
<feature type="domain" description="HPr" evidence="6">
    <location>
        <begin position="1"/>
        <end position="88"/>
    </location>
</feature>
<keyword evidence="5" id="KW-0598">Phosphotransferase system</keyword>
<dbReference type="SUPFAM" id="SSF55594">
    <property type="entry name" value="HPr-like"/>
    <property type="match status" value="1"/>
</dbReference>
<accession>A0A1W1W241</accession>
<proteinExistence type="predicted"/>
<organism evidence="7 8">
    <name type="scientific">Thermanaeromonas toyohensis ToBE</name>
    <dbReference type="NCBI Taxonomy" id="698762"/>
    <lineage>
        <taxon>Bacteria</taxon>
        <taxon>Bacillati</taxon>
        <taxon>Bacillota</taxon>
        <taxon>Clostridia</taxon>
        <taxon>Neomoorellales</taxon>
        <taxon>Neomoorellaceae</taxon>
        <taxon>Thermanaeromonas</taxon>
    </lineage>
</organism>
<dbReference type="NCBIfam" id="TIGR01003">
    <property type="entry name" value="PTS_HPr_family"/>
    <property type="match status" value="1"/>
</dbReference>
<evidence type="ECO:0000256" key="1">
    <source>
        <dbReference type="ARBA" id="ARBA00003681"/>
    </source>
</evidence>
<name>A0A1W1W241_9FIRM</name>
<dbReference type="InterPro" id="IPR002114">
    <property type="entry name" value="PTS_HPr_Ser_P_site"/>
</dbReference>
<dbReference type="STRING" id="698762.SAMN00808754_3029"/>
<evidence type="ECO:0000313" key="7">
    <source>
        <dbReference type="EMBL" id="SMB99678.1"/>
    </source>
</evidence>
<protein>
    <recommendedName>
        <fullName evidence="3">Phosphocarrier protein HPr</fullName>
    </recommendedName>
</protein>
<dbReference type="GO" id="GO:0005737">
    <property type="term" value="C:cytoplasm"/>
    <property type="evidence" value="ECO:0007669"/>
    <property type="project" value="UniProtKB-SubCell"/>
</dbReference>
<comment type="function">
    <text evidence="1">General (non sugar-specific) component of the phosphoenolpyruvate-dependent sugar phosphotransferase system (sugar PTS). This major carbohydrate active-transport system catalyzes the phosphorylation of incoming sugar substrates concomitantly with their translocation across the cell membrane. The phosphoryl group from phosphoenolpyruvate (PEP) is transferred to the phosphoryl carrier protein HPr by enzyme I. Phospho-HPr then transfers it to the PTS EIIA domain.</text>
</comment>
<dbReference type="InterPro" id="IPR050399">
    <property type="entry name" value="HPr"/>
</dbReference>
<dbReference type="InterPro" id="IPR001020">
    <property type="entry name" value="PTS_HPr_His_P_site"/>
</dbReference>
<dbReference type="GO" id="GO:0009401">
    <property type="term" value="P:phosphoenolpyruvate-dependent sugar phosphotransferase system"/>
    <property type="evidence" value="ECO:0007669"/>
    <property type="project" value="UniProtKB-KW"/>
</dbReference>
<dbReference type="PROSITE" id="PS51350">
    <property type="entry name" value="PTS_HPR_DOM"/>
    <property type="match status" value="1"/>
</dbReference>
<dbReference type="OrthoDB" id="9809047at2"/>
<dbReference type="Pfam" id="PF00381">
    <property type="entry name" value="PTS-HPr"/>
    <property type="match status" value="1"/>
</dbReference>
<dbReference type="InterPro" id="IPR000032">
    <property type="entry name" value="HPr-like"/>
</dbReference>
<dbReference type="PANTHER" id="PTHR33705">
    <property type="entry name" value="PHOSPHOCARRIER PROTEIN HPR"/>
    <property type="match status" value="1"/>
</dbReference>
<gene>
    <name evidence="7" type="ORF">SAMN00808754_3029</name>
</gene>
<evidence type="ECO:0000256" key="4">
    <source>
        <dbReference type="ARBA" id="ARBA00022490"/>
    </source>
</evidence>
<dbReference type="RefSeq" id="WP_084666691.1">
    <property type="nucleotide sequence ID" value="NZ_LT838272.1"/>
</dbReference>
<keyword evidence="4" id="KW-0963">Cytoplasm</keyword>
<evidence type="ECO:0000259" key="6">
    <source>
        <dbReference type="PROSITE" id="PS51350"/>
    </source>
</evidence>
<evidence type="ECO:0000313" key="8">
    <source>
        <dbReference type="Proteomes" id="UP000192569"/>
    </source>
</evidence>
<dbReference type="CDD" id="cd00367">
    <property type="entry name" value="PTS-HPr_like"/>
    <property type="match status" value="1"/>
</dbReference>
<evidence type="ECO:0000256" key="2">
    <source>
        <dbReference type="ARBA" id="ARBA00004496"/>
    </source>
</evidence>
<reference evidence="7 8" key="1">
    <citation type="submission" date="2017-04" db="EMBL/GenBank/DDBJ databases">
        <authorList>
            <person name="Afonso C.L."/>
            <person name="Miller P.J."/>
            <person name="Scott M.A."/>
            <person name="Spackman E."/>
            <person name="Goraichik I."/>
            <person name="Dimitrov K.M."/>
            <person name="Suarez D.L."/>
            <person name="Swayne D.E."/>
        </authorList>
    </citation>
    <scope>NUCLEOTIDE SEQUENCE [LARGE SCALE GENOMIC DNA]</scope>
    <source>
        <strain evidence="7 8">ToBE</strain>
    </source>
</reference>
<dbReference type="AlphaFoldDB" id="A0A1W1W241"/>
<dbReference type="PROSITE" id="PS00589">
    <property type="entry name" value="PTS_HPR_SER"/>
    <property type="match status" value="1"/>
</dbReference>
<keyword evidence="8" id="KW-1185">Reference proteome</keyword>
<dbReference type="Proteomes" id="UP000192569">
    <property type="component" value="Chromosome I"/>
</dbReference>
<dbReference type="Gene3D" id="3.30.1340.10">
    <property type="entry name" value="HPr-like"/>
    <property type="match status" value="1"/>
</dbReference>
<dbReference type="PROSITE" id="PS00369">
    <property type="entry name" value="PTS_HPR_HIS"/>
    <property type="match status" value="1"/>
</dbReference>
<dbReference type="EMBL" id="LT838272">
    <property type="protein sequence ID" value="SMB99678.1"/>
    <property type="molecule type" value="Genomic_DNA"/>
</dbReference>
<dbReference type="PRINTS" id="PR00107">
    <property type="entry name" value="PHOSPHOCPHPR"/>
</dbReference>
<sequence length="89" mass="9588">MVERQVIVTNEAGLHARPAALFVKTAQTFKSKVVIKHGEREADAKSILGVMGLGITKGTPIIIWAEGEDEREAVEALEKLVASNFGEGE</sequence>
<dbReference type="InterPro" id="IPR035895">
    <property type="entry name" value="HPr-like_sf"/>
</dbReference>
<dbReference type="PANTHER" id="PTHR33705:SF2">
    <property type="entry name" value="PHOSPHOCARRIER PROTEIN NPR"/>
    <property type="match status" value="1"/>
</dbReference>
<evidence type="ECO:0000256" key="3">
    <source>
        <dbReference type="ARBA" id="ARBA00020422"/>
    </source>
</evidence>
<comment type="subcellular location">
    <subcellularLocation>
        <location evidence="2">Cytoplasm</location>
    </subcellularLocation>
</comment>